<dbReference type="CDD" id="cd18080">
    <property type="entry name" value="TrmD-like"/>
    <property type="match status" value="1"/>
</dbReference>
<evidence type="ECO:0000256" key="9">
    <source>
        <dbReference type="ARBA" id="ARBA00022679"/>
    </source>
</evidence>
<dbReference type="GO" id="GO:0052906">
    <property type="term" value="F:tRNA (guanine(37)-N1)-methyltransferase activity"/>
    <property type="evidence" value="ECO:0007669"/>
    <property type="project" value="UniProtKB-UniRule"/>
</dbReference>
<comment type="similarity">
    <text evidence="3 15 17">Belongs to the RNA methyltransferase TrmD family.</text>
</comment>
<evidence type="ECO:0000256" key="14">
    <source>
        <dbReference type="ARBA" id="ARBA00047783"/>
    </source>
</evidence>
<evidence type="ECO:0000256" key="12">
    <source>
        <dbReference type="ARBA" id="ARBA00029736"/>
    </source>
</evidence>
<dbReference type="NCBIfam" id="TIGR00088">
    <property type="entry name" value="trmD"/>
    <property type="match status" value="1"/>
</dbReference>
<comment type="subcellular location">
    <subcellularLocation>
        <location evidence="2 15 17">Cytoplasm</location>
    </subcellularLocation>
</comment>
<comment type="function">
    <text evidence="1 15 17">Specifically methylates guanosine-37 in various tRNAs.</text>
</comment>
<dbReference type="FunFam" id="3.40.1280.10:FF:000001">
    <property type="entry name" value="tRNA (guanine-N(1)-)-methyltransferase"/>
    <property type="match status" value="1"/>
</dbReference>
<accession>A0A0G0CPW7</accession>
<dbReference type="HAMAP" id="MF_00605">
    <property type="entry name" value="TrmD"/>
    <property type="match status" value="1"/>
</dbReference>
<gene>
    <name evidence="15" type="primary">trmD</name>
    <name evidence="19" type="ORF">UR35_C0001G0009</name>
</gene>
<evidence type="ECO:0000256" key="17">
    <source>
        <dbReference type="RuleBase" id="RU003464"/>
    </source>
</evidence>
<dbReference type="STRING" id="1618566.UR35_C0001G0009"/>
<comment type="subunit">
    <text evidence="4 15 17">Homodimer.</text>
</comment>
<keyword evidence="8 15" id="KW-0489">Methyltransferase</keyword>
<evidence type="ECO:0000256" key="11">
    <source>
        <dbReference type="ARBA" id="ARBA00022694"/>
    </source>
</evidence>
<dbReference type="Proteomes" id="UP000034778">
    <property type="component" value="Unassembled WGS sequence"/>
</dbReference>
<dbReference type="GO" id="GO:0005829">
    <property type="term" value="C:cytosol"/>
    <property type="evidence" value="ECO:0007669"/>
    <property type="project" value="TreeGrafter"/>
</dbReference>
<evidence type="ECO:0000256" key="10">
    <source>
        <dbReference type="ARBA" id="ARBA00022691"/>
    </source>
</evidence>
<organism evidence="19 20">
    <name type="scientific">Candidatus Woesebacteria bacterium GW2011_GWB1_33_22</name>
    <dbReference type="NCBI Taxonomy" id="1618566"/>
    <lineage>
        <taxon>Bacteria</taxon>
        <taxon>Candidatus Woeseibacteriota</taxon>
    </lineage>
</organism>
<feature type="binding site" evidence="15 16">
    <location>
        <position position="112"/>
    </location>
    <ligand>
        <name>S-adenosyl-L-methionine</name>
        <dbReference type="ChEBI" id="CHEBI:59789"/>
    </ligand>
</feature>
<dbReference type="InterPro" id="IPR029026">
    <property type="entry name" value="tRNA_m1G_MTases_N"/>
</dbReference>
<proteinExistence type="inferred from homology"/>
<evidence type="ECO:0000256" key="7">
    <source>
        <dbReference type="ARBA" id="ARBA00022490"/>
    </source>
</evidence>
<evidence type="ECO:0000256" key="4">
    <source>
        <dbReference type="ARBA" id="ARBA00011738"/>
    </source>
</evidence>
<dbReference type="PANTHER" id="PTHR46417">
    <property type="entry name" value="TRNA (GUANINE-N(1)-)-METHYLTRANSFERASE"/>
    <property type="match status" value="1"/>
</dbReference>
<dbReference type="InterPro" id="IPR029028">
    <property type="entry name" value="Alpha/beta_knot_MTases"/>
</dbReference>
<dbReference type="SUPFAM" id="SSF75217">
    <property type="entry name" value="alpha/beta knot"/>
    <property type="match status" value="1"/>
</dbReference>
<dbReference type="PANTHER" id="PTHR46417:SF1">
    <property type="entry name" value="TRNA (GUANINE-N(1)-)-METHYLTRANSFERASE"/>
    <property type="match status" value="1"/>
</dbReference>
<dbReference type="GO" id="GO:0002939">
    <property type="term" value="P:tRNA N1-guanine methylation"/>
    <property type="evidence" value="ECO:0007669"/>
    <property type="project" value="TreeGrafter"/>
</dbReference>
<evidence type="ECO:0000256" key="2">
    <source>
        <dbReference type="ARBA" id="ARBA00004496"/>
    </source>
</evidence>
<evidence type="ECO:0000256" key="8">
    <source>
        <dbReference type="ARBA" id="ARBA00022603"/>
    </source>
</evidence>
<evidence type="ECO:0000256" key="16">
    <source>
        <dbReference type="PIRSR" id="PIRSR000386-1"/>
    </source>
</evidence>
<keyword evidence="9 15" id="KW-0808">Transferase</keyword>
<dbReference type="Pfam" id="PF01746">
    <property type="entry name" value="tRNA_m1G_MT"/>
    <property type="match status" value="1"/>
</dbReference>
<evidence type="ECO:0000256" key="5">
    <source>
        <dbReference type="ARBA" id="ARBA00012807"/>
    </source>
</evidence>
<dbReference type="EMBL" id="LBOW01000001">
    <property type="protein sequence ID" value="KKP45412.1"/>
    <property type="molecule type" value="Genomic_DNA"/>
</dbReference>
<dbReference type="NCBIfam" id="NF000648">
    <property type="entry name" value="PRK00026.1"/>
    <property type="match status" value="1"/>
</dbReference>
<dbReference type="InterPro" id="IPR002649">
    <property type="entry name" value="tRNA_m1G_MeTrfase_TrmD"/>
</dbReference>
<dbReference type="AlphaFoldDB" id="A0A0G0CPW7"/>
<dbReference type="PIRSF" id="PIRSF000386">
    <property type="entry name" value="tRNA_mtase"/>
    <property type="match status" value="1"/>
</dbReference>
<sequence>MKIYILTLFPKMFENVLNESILWRAQDKNFVEFNIVDLRQFGIDERKTVDDRPYGGGAGMIIRVDVIDRALKSLPTVKTSRLTVLLDATGKKFTQKKAYKYSKLDELILICGHYEGIDHRVHENLVDEVISIGDYVLTGGEIPAMVITDTVTRLIPNVIKPQSLLEESYSNMNTEYPQYTRPEDYKGLKVPEVLLTGNHVEIEKWRKSN</sequence>
<dbReference type="InterPro" id="IPR016009">
    <property type="entry name" value="tRNA_MeTrfase_TRMD/TRM10"/>
</dbReference>
<feature type="binding site" evidence="15 16">
    <location>
        <begin position="132"/>
        <end position="137"/>
    </location>
    <ligand>
        <name>S-adenosyl-L-methionine</name>
        <dbReference type="ChEBI" id="CHEBI:59789"/>
    </ligand>
</feature>
<evidence type="ECO:0000313" key="19">
    <source>
        <dbReference type="EMBL" id="KKP45412.1"/>
    </source>
</evidence>
<evidence type="ECO:0000259" key="18">
    <source>
        <dbReference type="Pfam" id="PF01746"/>
    </source>
</evidence>
<keyword evidence="11 15" id="KW-0819">tRNA processing</keyword>
<dbReference type="InterPro" id="IPR023148">
    <property type="entry name" value="tRNA_m1G_MeTrfase_C_sf"/>
</dbReference>
<name>A0A0G0CPW7_9BACT</name>
<evidence type="ECO:0000256" key="1">
    <source>
        <dbReference type="ARBA" id="ARBA00002634"/>
    </source>
</evidence>
<keyword evidence="7 15" id="KW-0963">Cytoplasm</keyword>
<evidence type="ECO:0000256" key="6">
    <source>
        <dbReference type="ARBA" id="ARBA00014679"/>
    </source>
</evidence>
<dbReference type="Gene3D" id="3.40.1280.10">
    <property type="match status" value="1"/>
</dbReference>
<keyword evidence="10 15" id="KW-0949">S-adenosyl-L-methionine</keyword>
<comment type="caution">
    <text evidence="19">The sequence shown here is derived from an EMBL/GenBank/DDBJ whole genome shotgun (WGS) entry which is preliminary data.</text>
</comment>
<reference evidence="19 20" key="1">
    <citation type="journal article" date="2015" name="Nature">
        <title>rRNA introns, odd ribosomes, and small enigmatic genomes across a large radiation of phyla.</title>
        <authorList>
            <person name="Brown C.T."/>
            <person name="Hug L.A."/>
            <person name="Thomas B.C."/>
            <person name="Sharon I."/>
            <person name="Castelle C.J."/>
            <person name="Singh A."/>
            <person name="Wilkins M.J."/>
            <person name="Williams K.H."/>
            <person name="Banfield J.F."/>
        </authorList>
    </citation>
    <scope>NUCLEOTIDE SEQUENCE [LARGE SCALE GENOMIC DNA]</scope>
</reference>
<dbReference type="PATRIC" id="fig|1618566.3.peg.9"/>
<feature type="domain" description="tRNA methyltransferase TRMD/TRM10-type" evidence="18">
    <location>
        <begin position="1"/>
        <end position="208"/>
    </location>
</feature>
<evidence type="ECO:0000313" key="20">
    <source>
        <dbReference type="Proteomes" id="UP000034778"/>
    </source>
</evidence>
<evidence type="ECO:0000256" key="15">
    <source>
        <dbReference type="HAMAP-Rule" id="MF_00605"/>
    </source>
</evidence>
<dbReference type="EC" id="2.1.1.228" evidence="5 15"/>
<evidence type="ECO:0000256" key="3">
    <source>
        <dbReference type="ARBA" id="ARBA00007630"/>
    </source>
</evidence>
<protein>
    <recommendedName>
        <fullName evidence="6 15">tRNA (guanine-N(1)-)-methyltransferase</fullName>
        <ecNumber evidence="5 15">2.1.1.228</ecNumber>
    </recommendedName>
    <alternativeName>
        <fullName evidence="12 15">M1G-methyltransferase</fullName>
    </alternativeName>
    <alternativeName>
        <fullName evidence="13 15">tRNA [GM37] methyltransferase</fullName>
    </alternativeName>
</protein>
<evidence type="ECO:0000256" key="13">
    <source>
        <dbReference type="ARBA" id="ARBA00033392"/>
    </source>
</evidence>
<comment type="catalytic activity">
    <reaction evidence="14 15 17">
        <text>guanosine(37) in tRNA + S-adenosyl-L-methionine = N(1)-methylguanosine(37) in tRNA + S-adenosyl-L-homocysteine + H(+)</text>
        <dbReference type="Rhea" id="RHEA:36899"/>
        <dbReference type="Rhea" id="RHEA-COMP:10145"/>
        <dbReference type="Rhea" id="RHEA-COMP:10147"/>
        <dbReference type="ChEBI" id="CHEBI:15378"/>
        <dbReference type="ChEBI" id="CHEBI:57856"/>
        <dbReference type="ChEBI" id="CHEBI:59789"/>
        <dbReference type="ChEBI" id="CHEBI:73542"/>
        <dbReference type="ChEBI" id="CHEBI:74269"/>
        <dbReference type="EC" id="2.1.1.228"/>
    </reaction>
</comment>
<dbReference type="Gene3D" id="1.10.1270.20">
    <property type="entry name" value="tRNA(m1g37)methyltransferase, domain 2"/>
    <property type="match status" value="1"/>
</dbReference>